<dbReference type="Pfam" id="PF08220">
    <property type="entry name" value="HTH_DeoR"/>
    <property type="match status" value="1"/>
</dbReference>
<keyword evidence="1" id="KW-0805">Transcription regulation</keyword>
<dbReference type="InterPro" id="IPR018356">
    <property type="entry name" value="Tscrpt_reg_HTH_DeoR_CS"/>
</dbReference>
<dbReference type="Proteomes" id="UP000019028">
    <property type="component" value="Chromosome"/>
</dbReference>
<dbReference type="InterPro" id="IPR050313">
    <property type="entry name" value="Carb_Metab_HTH_regulators"/>
</dbReference>
<dbReference type="KEGG" id="sod:Sant_0719"/>
<dbReference type="GO" id="GO:0003700">
    <property type="term" value="F:DNA-binding transcription factor activity"/>
    <property type="evidence" value="ECO:0007669"/>
    <property type="project" value="InterPro"/>
</dbReference>
<keyword evidence="6" id="KW-1185">Reference proteome</keyword>
<dbReference type="HOGENOM" id="CLU_060699_1_4_6"/>
<dbReference type="SUPFAM" id="SSF46785">
    <property type="entry name" value="Winged helix' DNA-binding domain"/>
    <property type="match status" value="1"/>
</dbReference>
<dbReference type="InterPro" id="IPR001034">
    <property type="entry name" value="DeoR_HTH"/>
</dbReference>
<evidence type="ECO:0000313" key="6">
    <source>
        <dbReference type="Proteomes" id="UP000019028"/>
    </source>
</evidence>
<proteinExistence type="predicted"/>
<dbReference type="PANTHER" id="PTHR30363">
    <property type="entry name" value="HTH-TYPE TRANSCRIPTIONAL REGULATOR SRLR-RELATED"/>
    <property type="match status" value="1"/>
</dbReference>
<protein>
    <submittedName>
        <fullName evidence="5">DeoR family transcriptional regulator</fullName>
    </submittedName>
</protein>
<name>W0HUI2_9GAMM</name>
<dbReference type="SMART" id="SM00420">
    <property type="entry name" value="HTH_DEOR"/>
    <property type="match status" value="1"/>
</dbReference>
<dbReference type="InterPro" id="IPR037171">
    <property type="entry name" value="NagB/RpiA_transferase-like"/>
</dbReference>
<dbReference type="Gene3D" id="3.40.50.1360">
    <property type="match status" value="1"/>
</dbReference>
<organism evidence="5 6">
    <name type="scientific">Sodalis praecaptivus</name>
    <dbReference type="NCBI Taxonomy" id="1239307"/>
    <lineage>
        <taxon>Bacteria</taxon>
        <taxon>Pseudomonadati</taxon>
        <taxon>Pseudomonadota</taxon>
        <taxon>Gammaproteobacteria</taxon>
        <taxon>Enterobacterales</taxon>
        <taxon>Bruguierivoracaceae</taxon>
        <taxon>Sodalis</taxon>
    </lineage>
</organism>
<dbReference type="RefSeq" id="WP_038668170.1">
    <property type="nucleotide sequence ID" value="NZ_CP006569.1"/>
</dbReference>
<dbReference type="EMBL" id="CP006569">
    <property type="protein sequence ID" value="AHF75813.1"/>
    <property type="molecule type" value="Genomic_DNA"/>
</dbReference>
<dbReference type="PANTHER" id="PTHR30363:SF44">
    <property type="entry name" value="AGA OPERON TRANSCRIPTIONAL REPRESSOR-RELATED"/>
    <property type="match status" value="1"/>
</dbReference>
<evidence type="ECO:0000256" key="1">
    <source>
        <dbReference type="ARBA" id="ARBA00023015"/>
    </source>
</evidence>
<evidence type="ECO:0000259" key="4">
    <source>
        <dbReference type="PROSITE" id="PS51000"/>
    </source>
</evidence>
<dbReference type="InterPro" id="IPR014036">
    <property type="entry name" value="DeoR-like_C"/>
</dbReference>
<dbReference type="AlphaFoldDB" id="W0HUI2"/>
<dbReference type="OrthoDB" id="5685843at2"/>
<dbReference type="PATRIC" id="fig|1239307.3.peg.774"/>
<evidence type="ECO:0000256" key="3">
    <source>
        <dbReference type="ARBA" id="ARBA00023163"/>
    </source>
</evidence>
<keyword evidence="2" id="KW-0238">DNA-binding</keyword>
<gene>
    <name evidence="5" type="ORF">Sant_0719</name>
</gene>
<dbReference type="PROSITE" id="PS00894">
    <property type="entry name" value="HTH_DEOR_1"/>
    <property type="match status" value="1"/>
</dbReference>
<accession>W0HUI2</accession>
<dbReference type="SUPFAM" id="SSF100950">
    <property type="entry name" value="NagB/RpiA/CoA transferase-like"/>
    <property type="match status" value="1"/>
</dbReference>
<dbReference type="PRINTS" id="PR00037">
    <property type="entry name" value="HTHLACR"/>
</dbReference>
<sequence length="267" mass="29455">MTVKNDRFSAIRQHLYKSGYSTIQEIAYAVSASPATIRRDLLVLEQQGFISRNHGGAQIAEDAGGEVAFAIREQHNLAAKRDIAEAAFARLKPGSAIFLDAGTTVLQLARRIRLNPLPLSIFTNCVTLAQLLMDVGELKITLLGGRLRPENASMVGSLAEAALDRLRFEQLFMGAGAIAEDNCVYTQDEEEARLNEKMLSRATKVTLLVDSSKFGQRSTYKVARLNDEMDVITDQNLPESWTLKLQETGCRVQQVAKKDECYPGHPG</sequence>
<evidence type="ECO:0000313" key="5">
    <source>
        <dbReference type="EMBL" id="AHF75813.1"/>
    </source>
</evidence>
<keyword evidence="3" id="KW-0804">Transcription</keyword>
<dbReference type="InterPro" id="IPR036390">
    <property type="entry name" value="WH_DNA-bd_sf"/>
</dbReference>
<dbReference type="Pfam" id="PF00455">
    <property type="entry name" value="DeoRC"/>
    <property type="match status" value="1"/>
</dbReference>
<evidence type="ECO:0000256" key="2">
    <source>
        <dbReference type="ARBA" id="ARBA00023125"/>
    </source>
</evidence>
<dbReference type="PROSITE" id="PS51000">
    <property type="entry name" value="HTH_DEOR_2"/>
    <property type="match status" value="1"/>
</dbReference>
<dbReference type="GO" id="GO:0003677">
    <property type="term" value="F:DNA binding"/>
    <property type="evidence" value="ECO:0007669"/>
    <property type="project" value="UniProtKB-KW"/>
</dbReference>
<feature type="domain" description="HTH deoR-type" evidence="4">
    <location>
        <begin position="4"/>
        <end position="59"/>
    </location>
</feature>
<reference evidence="5 6" key="1">
    <citation type="journal article" date="2014" name="Genome Biol. Evol.">
        <title>Genome degeneration and adaptation in a nascent stage of symbiosis.</title>
        <authorList>
            <person name="Oakeson K.F."/>
            <person name="Gil R."/>
            <person name="Clayton A.L."/>
            <person name="Dunn D.M."/>
            <person name="von Niederhausern A.C."/>
            <person name="Hamil C."/>
            <person name="Aoyagi A."/>
            <person name="Duval B."/>
            <person name="Baca A."/>
            <person name="Silva F.J."/>
            <person name="Vallier A."/>
            <person name="Jackson D.G."/>
            <person name="Latorre A."/>
            <person name="Weiss R.B."/>
            <person name="Heddi A."/>
            <person name="Moya A."/>
            <person name="Dale C."/>
        </authorList>
    </citation>
    <scope>NUCLEOTIDE SEQUENCE [LARGE SCALE GENOMIC DNA]</scope>
    <source>
        <strain evidence="5 6">HS1</strain>
    </source>
</reference>
<dbReference type="SMART" id="SM01134">
    <property type="entry name" value="DeoRC"/>
    <property type="match status" value="1"/>
</dbReference>